<keyword evidence="2 6" id="KW-1003">Cell membrane</keyword>
<dbReference type="Pfam" id="PF10070">
    <property type="entry name" value="DabA"/>
    <property type="match status" value="1"/>
</dbReference>
<evidence type="ECO:0000313" key="8">
    <source>
        <dbReference type="Proteomes" id="UP001436297"/>
    </source>
</evidence>
<feature type="binding site" evidence="6">
    <location>
        <position position="402"/>
    </location>
    <ligand>
        <name>Zn(2+)</name>
        <dbReference type="ChEBI" id="CHEBI:29105"/>
    </ligand>
</feature>
<name>A0ABZ3EFG9_9STAP</name>
<keyword evidence="3 6" id="KW-0479">Metal-binding</keyword>
<dbReference type="RefSeq" id="WP_251521386.1">
    <property type="nucleotide sequence ID" value="NZ_CP128355.1"/>
</dbReference>
<protein>
    <recommendedName>
        <fullName evidence="6">Probable inorganic carbon transporter subunit DabA</fullName>
    </recommendedName>
</protein>
<dbReference type="HAMAP" id="MF_01871">
    <property type="entry name" value="DabA"/>
    <property type="match status" value="1"/>
</dbReference>
<accession>A0ABZ3EFG9</accession>
<comment type="subunit">
    <text evidence="6">Forms a complex with DabB.</text>
</comment>
<sequence length="884" mass="100917">MGVTTSDKQTNQFNTDTVYSYIDEAKNVIVPLSPISIFAARNPWSGLEHQRFDEVATMLWNARNVDIYPSAAIMLEAQAQGEINTEIVEDLTEQWLAQAQFTIPKNEAEQYVRKAITLESPSVTQKDQQHIETLLKKRSDLNETHHMRYQQKILVSQYLRAENGQPLNKIVDYHVIKWCKLYLDDAQAGWTMPNRECGLFYAWRHLAQHDPALTKQQRDRIKQLSDNPQEVIKMTLTQLDVPQDKVQGYFENHLLALPGWSGMMLWQEQNNNKESKLIEDYLALRLGLEWVFVAPNLPVERNTNQVVPEVVQAIIKWVNWSNFSIDQWFELTEAQQRQYLAFSAQFDDHQRRKLWLEAWEMTYKQQLQAQVEPETTDEVSRSVEQSSMSTITPQAQLAFCIDVRSEPFRRQIEAAGPFETIGIAGFFGLPIEKCELDAPHTHASLPVMNEPQHRIQEYTHEKQPHLFQQRKHTLESVTYTFKKMKQNVLPSLLLPELSGPWLTLQMLSRSFVPGRTGTLIRNFYKRWLRKPQDTALTLEHQPHQHDDELPVGFTQQEQINYAQQTLKMMDLTHDFAPLVVLCGHGSHSANNPYAASLDCGACGGAASGFNAKVLAQLCNLPEVRKGLVDHGIEIPEGTVFAAAEHHTSVDDLEWIYLPDLTEQAQTAFEQIQQALPDISKRANTQRLAQLPNHHITKKDPLKEANRLANDWSEIRPEWGLARNAAFIIGQRSLTEGTDLQGRVFLHNYDWEQDSDGALLANIIGGPATVAQWINLQYYASTVAPHYYGSGSKTTQTITAGIGVMQGNASDLMTGLPWQSVMKGDDKMYHAPIRLLIVVEAPHSFVKRLLQENEAFAQKLKNGWIQLASIDENKQWHDWPANSVS</sequence>
<keyword evidence="4 6" id="KW-0862">Zinc</keyword>
<dbReference type="PANTHER" id="PTHR38344">
    <property type="entry name" value="UPF0753 PROTEIN AQ_863"/>
    <property type="match status" value="1"/>
</dbReference>
<dbReference type="Proteomes" id="UP001436297">
    <property type="component" value="Chromosome"/>
</dbReference>
<feature type="binding site" evidence="6">
    <location>
        <position position="584"/>
    </location>
    <ligand>
        <name>Zn(2+)</name>
        <dbReference type="ChEBI" id="CHEBI:29105"/>
    </ligand>
</feature>
<dbReference type="InterPro" id="IPR018752">
    <property type="entry name" value="DabA"/>
</dbReference>
<evidence type="ECO:0000256" key="1">
    <source>
        <dbReference type="ARBA" id="ARBA00022448"/>
    </source>
</evidence>
<organism evidence="7 8">
    <name type="scientific">Staphylococcus hsinchuensis</name>
    <dbReference type="NCBI Taxonomy" id="3051183"/>
    <lineage>
        <taxon>Bacteria</taxon>
        <taxon>Bacillati</taxon>
        <taxon>Bacillota</taxon>
        <taxon>Bacilli</taxon>
        <taxon>Bacillales</taxon>
        <taxon>Staphylococcaceae</taxon>
        <taxon>Staphylococcus</taxon>
    </lineage>
</organism>
<evidence type="ECO:0000256" key="4">
    <source>
        <dbReference type="ARBA" id="ARBA00022833"/>
    </source>
</evidence>
<evidence type="ECO:0000256" key="6">
    <source>
        <dbReference type="HAMAP-Rule" id="MF_01871"/>
    </source>
</evidence>
<gene>
    <name evidence="6" type="primary">dabA</name>
    <name evidence="7" type="ORF">QQM35_03550</name>
</gene>
<keyword evidence="1 6" id="KW-0813">Transport</keyword>
<evidence type="ECO:0000256" key="5">
    <source>
        <dbReference type="ARBA" id="ARBA00023136"/>
    </source>
</evidence>
<comment type="subcellular location">
    <subcellularLocation>
        <location evidence="6">Cell membrane</location>
        <topology evidence="6">Peripheral membrane protein</topology>
    </subcellularLocation>
</comment>
<evidence type="ECO:0000256" key="2">
    <source>
        <dbReference type="ARBA" id="ARBA00022475"/>
    </source>
</evidence>
<comment type="cofactor">
    <cofactor evidence="6">
        <name>Zn(2+)</name>
        <dbReference type="ChEBI" id="CHEBI:29105"/>
    </cofactor>
</comment>
<dbReference type="EMBL" id="CP128355">
    <property type="protein sequence ID" value="XAF71200.1"/>
    <property type="molecule type" value="Genomic_DNA"/>
</dbReference>
<comment type="function">
    <text evidence="6">Part of an energy-coupled inorganic carbon pump.</text>
</comment>
<keyword evidence="8" id="KW-1185">Reference proteome</keyword>
<comment type="similarity">
    <text evidence="6">Belongs to the inorganic carbon transporter (TC 9.A.2) DabA family.</text>
</comment>
<proteinExistence type="inferred from homology"/>
<reference evidence="7 8" key="1">
    <citation type="journal article" date="2024" name="Pathogens">
        <title>Staphylococcus hsinchuensis sp. nov., Isolated from Soymilk.</title>
        <authorList>
            <person name="Wang Y.T."/>
            <person name="Lin Y.C."/>
            <person name="Hsieh Y.H."/>
            <person name="Lin Y.T."/>
            <person name="Hamada M."/>
            <person name="Chen C.C."/>
            <person name="Liou J.S."/>
            <person name="Lee A.Y."/>
            <person name="Zhang W.L."/>
            <person name="Chen Y.T."/>
            <person name="Huang C.H."/>
        </authorList>
    </citation>
    <scope>NUCLEOTIDE SEQUENCE [LARGE SCALE GENOMIC DNA]</scope>
    <source>
        <strain evidence="7 8">H164</strain>
    </source>
</reference>
<evidence type="ECO:0000313" key="7">
    <source>
        <dbReference type="EMBL" id="XAF71200.1"/>
    </source>
</evidence>
<evidence type="ECO:0000256" key="3">
    <source>
        <dbReference type="ARBA" id="ARBA00022723"/>
    </source>
</evidence>
<dbReference type="PANTHER" id="PTHR38344:SF1">
    <property type="entry name" value="INORGANIC CARBON TRANSPORTER SUBUNIT DABA-RELATED"/>
    <property type="match status" value="1"/>
</dbReference>
<keyword evidence="5 6" id="KW-0472">Membrane</keyword>
<feature type="binding site" evidence="6">
    <location>
        <position position="599"/>
    </location>
    <ligand>
        <name>Zn(2+)</name>
        <dbReference type="ChEBI" id="CHEBI:29105"/>
    </ligand>
</feature>
<feature type="binding site" evidence="6">
    <location>
        <position position="400"/>
    </location>
    <ligand>
        <name>Zn(2+)</name>
        <dbReference type="ChEBI" id="CHEBI:29105"/>
    </ligand>
</feature>